<keyword evidence="1" id="KW-0472">Membrane</keyword>
<accession>A0A948RY19</accession>
<keyword evidence="1" id="KW-0812">Transmembrane</keyword>
<comment type="caution">
    <text evidence="2">The sequence shown here is derived from an EMBL/GenBank/DDBJ whole genome shotgun (WGS) entry which is preliminary data.</text>
</comment>
<feature type="transmembrane region" description="Helical" evidence="1">
    <location>
        <begin position="12"/>
        <end position="32"/>
    </location>
</feature>
<organism evidence="2 3">
    <name type="scientific">Eiseniibacteriota bacterium</name>
    <dbReference type="NCBI Taxonomy" id="2212470"/>
    <lineage>
        <taxon>Bacteria</taxon>
        <taxon>Candidatus Eiseniibacteriota</taxon>
    </lineage>
</organism>
<sequence length="210" mass="23191">MKVFLGRLRSRFLAGALFIVPLVVTILVLQYIFRTLDQFLGPVAAEILGRQIPGVGILATIGLVFLVGVFVTNLLGRRLFHLVERLMTSLPMAGSIYKGSRDILMAVAAPERKRFRDVVMLEYPSEGKFSYGFVTSYMTREMLGGSESIANIFIPSAPLPTSGPLVAVRVEDLMYLDMSIDDALKMIVSGGIVTPKIIRIREHPLDGDME</sequence>
<protein>
    <submittedName>
        <fullName evidence="2">DUF502 domain-containing protein</fullName>
    </submittedName>
</protein>
<reference evidence="2" key="1">
    <citation type="submission" date="2021-05" db="EMBL/GenBank/DDBJ databases">
        <title>Energy efficiency and biological interactions define the core microbiome of deep oligotrophic groundwater.</title>
        <authorList>
            <person name="Mehrshad M."/>
            <person name="Lopez-Fernandez M."/>
            <person name="Bell E."/>
            <person name="Bernier-Latmani R."/>
            <person name="Bertilsson S."/>
            <person name="Dopson M."/>
        </authorList>
    </citation>
    <scope>NUCLEOTIDE SEQUENCE</scope>
    <source>
        <strain evidence="2">Modern_marine.mb.64</strain>
    </source>
</reference>
<dbReference type="InterPro" id="IPR007462">
    <property type="entry name" value="COV1-like"/>
</dbReference>
<dbReference type="Proteomes" id="UP000777784">
    <property type="component" value="Unassembled WGS sequence"/>
</dbReference>
<dbReference type="Pfam" id="PF04367">
    <property type="entry name" value="DUF502"/>
    <property type="match status" value="1"/>
</dbReference>
<dbReference type="AlphaFoldDB" id="A0A948RY19"/>
<evidence type="ECO:0000313" key="2">
    <source>
        <dbReference type="EMBL" id="MBU2691182.1"/>
    </source>
</evidence>
<evidence type="ECO:0000256" key="1">
    <source>
        <dbReference type="SAM" id="Phobius"/>
    </source>
</evidence>
<evidence type="ECO:0000313" key="3">
    <source>
        <dbReference type="Proteomes" id="UP000777784"/>
    </source>
</evidence>
<dbReference type="PANTHER" id="PTHR31876">
    <property type="entry name" value="COV-LIKE PROTEIN 1"/>
    <property type="match status" value="1"/>
</dbReference>
<dbReference type="PANTHER" id="PTHR31876:SF26">
    <property type="entry name" value="PROTEIN LIKE COV 2"/>
    <property type="match status" value="1"/>
</dbReference>
<name>A0A948RY19_UNCEI</name>
<dbReference type="EMBL" id="JAHJDP010000046">
    <property type="protein sequence ID" value="MBU2691182.1"/>
    <property type="molecule type" value="Genomic_DNA"/>
</dbReference>
<gene>
    <name evidence="2" type="ORF">KJ970_09645</name>
</gene>
<keyword evidence="1" id="KW-1133">Transmembrane helix</keyword>
<proteinExistence type="predicted"/>
<feature type="transmembrane region" description="Helical" evidence="1">
    <location>
        <begin position="52"/>
        <end position="75"/>
    </location>
</feature>